<keyword evidence="4 6" id="KW-0472">Membrane</keyword>
<feature type="transmembrane region" description="Helical" evidence="6">
    <location>
        <begin position="76"/>
        <end position="96"/>
    </location>
</feature>
<dbReference type="InterPro" id="IPR050307">
    <property type="entry name" value="Sterol_Desaturase_Related"/>
</dbReference>
<dbReference type="GO" id="GO:0008610">
    <property type="term" value="P:lipid biosynthetic process"/>
    <property type="evidence" value="ECO:0007669"/>
    <property type="project" value="InterPro"/>
</dbReference>
<evidence type="ECO:0000259" key="7">
    <source>
        <dbReference type="Pfam" id="PF04116"/>
    </source>
</evidence>
<sequence length="324" mass="35596">MHGLAHVRGSAFDLGGAAAPHGKTALADEAHWVTSCVRAVHVACALLVVVDARAANAWIDVAWERVRACRVVHHCMFEALLATCAFAGWIALYKLADRTPALRHLRFRSATEHVRQGVSYTNSWVMGAGYLALIYAFHQLRTKPPLDIAPPTARRLGVEVALGVVAYDACEFCAHVLMHRVRCLHRLHRTHHAQAALTAAETLHHDTADAVQQVVLNVLVQQLSPWGAKHSLSRMVHNVLVTYMLTEIHAGYDAPWCMHRVWPALFGGAARHEVHHRDGNVYYAEFFKGFDELLGSVKPRMASTGASLSGESAGGVRRAVGQRT</sequence>
<keyword evidence="9" id="KW-1185">Reference proteome</keyword>
<dbReference type="OrthoDB" id="408954at2759"/>
<evidence type="ECO:0000256" key="2">
    <source>
        <dbReference type="ARBA" id="ARBA00022692"/>
    </source>
</evidence>
<feature type="region of interest" description="Disordered" evidence="5">
    <location>
        <begin position="303"/>
        <end position="324"/>
    </location>
</feature>
<evidence type="ECO:0000256" key="4">
    <source>
        <dbReference type="ARBA" id="ARBA00023136"/>
    </source>
</evidence>
<dbReference type="AlphaFoldDB" id="A0A8J5XLD7"/>
<dbReference type="GO" id="GO:0016491">
    <property type="term" value="F:oxidoreductase activity"/>
    <property type="evidence" value="ECO:0007669"/>
    <property type="project" value="InterPro"/>
</dbReference>
<evidence type="ECO:0000256" key="6">
    <source>
        <dbReference type="SAM" id="Phobius"/>
    </source>
</evidence>
<dbReference type="Proteomes" id="UP000751190">
    <property type="component" value="Unassembled WGS sequence"/>
</dbReference>
<comment type="subcellular location">
    <subcellularLocation>
        <location evidence="1">Membrane</location>
    </subcellularLocation>
</comment>
<feature type="domain" description="Fatty acid hydroxylase" evidence="7">
    <location>
        <begin position="161"/>
        <end position="296"/>
    </location>
</feature>
<evidence type="ECO:0000313" key="8">
    <source>
        <dbReference type="EMBL" id="KAG8466321.1"/>
    </source>
</evidence>
<accession>A0A8J5XLD7</accession>
<dbReference type="Pfam" id="PF04116">
    <property type="entry name" value="FA_hydroxylase"/>
    <property type="match status" value="1"/>
</dbReference>
<dbReference type="OMA" id="WEFTWHI"/>
<evidence type="ECO:0000256" key="5">
    <source>
        <dbReference type="SAM" id="MobiDB-lite"/>
    </source>
</evidence>
<comment type="caution">
    <text evidence="8">The sequence shown here is derived from an EMBL/GenBank/DDBJ whole genome shotgun (WGS) entry which is preliminary data.</text>
</comment>
<dbReference type="InterPro" id="IPR006694">
    <property type="entry name" value="Fatty_acid_hydroxylase"/>
</dbReference>
<organism evidence="8 9">
    <name type="scientific">Diacronema lutheri</name>
    <name type="common">Unicellular marine alga</name>
    <name type="synonym">Monochrysis lutheri</name>
    <dbReference type="NCBI Taxonomy" id="2081491"/>
    <lineage>
        <taxon>Eukaryota</taxon>
        <taxon>Haptista</taxon>
        <taxon>Haptophyta</taxon>
        <taxon>Pavlovophyceae</taxon>
        <taxon>Pavlovales</taxon>
        <taxon>Pavlovaceae</taxon>
        <taxon>Diacronema</taxon>
    </lineage>
</organism>
<evidence type="ECO:0000256" key="1">
    <source>
        <dbReference type="ARBA" id="ARBA00004370"/>
    </source>
</evidence>
<dbReference type="GO" id="GO:0005506">
    <property type="term" value="F:iron ion binding"/>
    <property type="evidence" value="ECO:0007669"/>
    <property type="project" value="InterPro"/>
</dbReference>
<keyword evidence="3 6" id="KW-1133">Transmembrane helix</keyword>
<keyword evidence="2 6" id="KW-0812">Transmembrane</keyword>
<name>A0A8J5XLD7_DIALT</name>
<gene>
    <name evidence="8" type="ORF">KFE25_002077</name>
</gene>
<dbReference type="EMBL" id="JAGTXO010000008">
    <property type="protein sequence ID" value="KAG8466321.1"/>
    <property type="molecule type" value="Genomic_DNA"/>
</dbReference>
<dbReference type="PANTHER" id="PTHR11863">
    <property type="entry name" value="STEROL DESATURASE"/>
    <property type="match status" value="1"/>
</dbReference>
<evidence type="ECO:0000256" key="3">
    <source>
        <dbReference type="ARBA" id="ARBA00022989"/>
    </source>
</evidence>
<dbReference type="GO" id="GO:0016020">
    <property type="term" value="C:membrane"/>
    <property type="evidence" value="ECO:0007669"/>
    <property type="project" value="UniProtKB-SubCell"/>
</dbReference>
<evidence type="ECO:0000313" key="9">
    <source>
        <dbReference type="Proteomes" id="UP000751190"/>
    </source>
</evidence>
<reference evidence="8" key="1">
    <citation type="submission" date="2021-05" db="EMBL/GenBank/DDBJ databases">
        <title>The genome of the haptophyte Pavlova lutheri (Diacronema luteri, Pavlovales) - a model for lipid biosynthesis in eukaryotic algae.</title>
        <authorList>
            <person name="Hulatt C.J."/>
            <person name="Posewitz M.C."/>
        </authorList>
    </citation>
    <scope>NUCLEOTIDE SEQUENCE</scope>
    <source>
        <strain evidence="8">NIVA-4/92</strain>
    </source>
</reference>
<protein>
    <recommendedName>
        <fullName evidence="7">Fatty acid hydroxylase domain-containing protein</fullName>
    </recommendedName>
</protein>
<proteinExistence type="predicted"/>